<evidence type="ECO:0000313" key="2">
    <source>
        <dbReference type="EMBL" id="NIA69119.1"/>
    </source>
</evidence>
<sequence>MSARFDIGARVSVRASFPPGHVRTPFFIRGKTGVVTEILGPYRNPEELAYGRSGEPAMPLYRVSFHTADLWQDYDGGTKDSTVVDVYENWLDEAAGEARGETS</sequence>
<protein>
    <submittedName>
        <fullName evidence="2">Nitrile hydratase subunit beta</fullName>
    </submittedName>
</protein>
<name>A0A967CCK9_9PROT</name>
<dbReference type="Pfam" id="PF02211">
    <property type="entry name" value="NHase_beta_C"/>
    <property type="match status" value="1"/>
</dbReference>
<organism evidence="2 3">
    <name type="scientific">Pelagibius litoralis</name>
    <dbReference type="NCBI Taxonomy" id="374515"/>
    <lineage>
        <taxon>Bacteria</taxon>
        <taxon>Pseudomonadati</taxon>
        <taxon>Pseudomonadota</taxon>
        <taxon>Alphaproteobacteria</taxon>
        <taxon>Rhodospirillales</taxon>
        <taxon>Rhodovibrionaceae</taxon>
        <taxon>Pelagibius</taxon>
    </lineage>
</organism>
<dbReference type="Proteomes" id="UP000761264">
    <property type="component" value="Unassembled WGS sequence"/>
</dbReference>
<accession>A0A967CCK9</accession>
<dbReference type="InterPro" id="IPR024690">
    <property type="entry name" value="CN_hydtase_beta_dom_C"/>
</dbReference>
<dbReference type="RefSeq" id="WP_167224389.1">
    <property type="nucleotide sequence ID" value="NZ_JAAQPH010000007.1"/>
</dbReference>
<dbReference type="SUPFAM" id="SSF50090">
    <property type="entry name" value="Electron transport accessory proteins"/>
    <property type="match status" value="1"/>
</dbReference>
<dbReference type="EMBL" id="JAAQPH010000007">
    <property type="protein sequence ID" value="NIA69119.1"/>
    <property type="molecule type" value="Genomic_DNA"/>
</dbReference>
<gene>
    <name evidence="2" type="ORF">HBA54_11020</name>
</gene>
<proteinExistence type="predicted"/>
<keyword evidence="3" id="KW-1185">Reference proteome</keyword>
<dbReference type="Gene3D" id="2.30.30.50">
    <property type="match status" value="1"/>
</dbReference>
<evidence type="ECO:0000313" key="3">
    <source>
        <dbReference type="Proteomes" id="UP000761264"/>
    </source>
</evidence>
<feature type="domain" description="Nitrile hydratase beta subunit" evidence="1">
    <location>
        <begin position="2"/>
        <end position="92"/>
    </location>
</feature>
<reference evidence="2" key="1">
    <citation type="submission" date="2020-03" db="EMBL/GenBank/DDBJ databases">
        <title>Genome of Pelagibius litoralis DSM 21314T.</title>
        <authorList>
            <person name="Wang G."/>
        </authorList>
    </citation>
    <scope>NUCLEOTIDE SEQUENCE</scope>
    <source>
        <strain evidence="2">DSM 21314</strain>
    </source>
</reference>
<evidence type="ECO:0000259" key="1">
    <source>
        <dbReference type="Pfam" id="PF02211"/>
    </source>
</evidence>
<comment type="caution">
    <text evidence="2">The sequence shown here is derived from an EMBL/GenBank/DDBJ whole genome shotgun (WGS) entry which is preliminary data.</text>
</comment>
<dbReference type="AlphaFoldDB" id="A0A967CCK9"/>
<dbReference type="InterPro" id="IPR008990">
    <property type="entry name" value="Elect_transpt_acc-like_dom_sf"/>
</dbReference>